<gene>
    <name evidence="1" type="ORF">PORY_001417</name>
</gene>
<comment type="caution">
    <text evidence="1">The sequence shown here is derived from an EMBL/GenBank/DDBJ whole genome shotgun (WGS) entry which is preliminary data.</text>
</comment>
<organism evidence="1 2">
    <name type="scientific">Pneumocystis oryctolagi</name>
    <dbReference type="NCBI Taxonomy" id="42067"/>
    <lineage>
        <taxon>Eukaryota</taxon>
        <taxon>Fungi</taxon>
        <taxon>Dikarya</taxon>
        <taxon>Ascomycota</taxon>
        <taxon>Taphrinomycotina</taxon>
        <taxon>Pneumocystomycetes</taxon>
        <taxon>Pneumocystaceae</taxon>
        <taxon>Pneumocystis</taxon>
    </lineage>
</organism>
<keyword evidence="2" id="KW-1185">Reference proteome</keyword>
<protein>
    <submittedName>
        <fullName evidence="1">Uncharacterized protein</fullName>
    </submittedName>
</protein>
<accession>A0ACB7CFG6</accession>
<sequence>MWTLRAKHGRITIFLIAAPEDSLKTLKAQLQTALQDAQLYTANNENLRLRIGGIVQTQDEQTLREVGLEDGAVFEFSQQLQGEWEPFYIESYPSDSLDV</sequence>
<reference evidence="1 2" key="1">
    <citation type="journal article" date="2021" name="Commun. Biol.">
        <title>Genomic insights into the host specific adaptation of the Pneumocystis genus.</title>
        <authorList>
            <person name="Cisse O.H."/>
            <person name="Ma L."/>
            <person name="Dekker J.P."/>
            <person name="Khil P.P."/>
            <person name="Youn J.-H."/>
            <person name="Brenchley J.M."/>
            <person name="Blair R."/>
            <person name="Pahar B."/>
            <person name="Chabe M."/>
            <person name="Van Rompay K.K.A."/>
            <person name="Keesler R."/>
            <person name="Sukura A."/>
            <person name="Hirsch V."/>
            <person name="Kutty G."/>
            <person name="Liu Y."/>
            <person name="Peng L."/>
            <person name="Chen J."/>
            <person name="Song J."/>
            <person name="Weissenbacher-Lang C."/>
            <person name="Xu J."/>
            <person name="Upham N.S."/>
            <person name="Stajich J.E."/>
            <person name="Cuomo C.A."/>
            <person name="Cushion M.T."/>
            <person name="Kovacs J.A."/>
        </authorList>
    </citation>
    <scope>NUCLEOTIDE SEQUENCE [LARGE SCALE GENOMIC DNA]</scope>
    <source>
        <strain evidence="1 2">RABM</strain>
    </source>
</reference>
<proteinExistence type="predicted"/>
<evidence type="ECO:0000313" key="1">
    <source>
        <dbReference type="EMBL" id="KAG4305247.1"/>
    </source>
</evidence>
<dbReference type="Proteomes" id="UP000768646">
    <property type="component" value="Unassembled WGS sequence"/>
</dbReference>
<name>A0ACB7CFG6_9ASCO</name>
<evidence type="ECO:0000313" key="2">
    <source>
        <dbReference type="Proteomes" id="UP000768646"/>
    </source>
</evidence>
<dbReference type="EMBL" id="JABTEG010000004">
    <property type="protein sequence ID" value="KAG4305247.1"/>
    <property type="molecule type" value="Genomic_DNA"/>
</dbReference>